<name>A0A2A2HAH1_METBR</name>
<evidence type="ECO:0000313" key="1">
    <source>
        <dbReference type="EMBL" id="PAV06345.1"/>
    </source>
</evidence>
<proteinExistence type="predicted"/>
<reference evidence="1 2" key="1">
    <citation type="journal article" date="2017" name="BMC Genomics">
        <title>Genomic analysis of methanogenic archaea reveals a shift towards energy conservation.</title>
        <authorList>
            <person name="Gilmore S.P."/>
            <person name="Henske J.K."/>
            <person name="Sexton J.A."/>
            <person name="Solomon K.V."/>
            <person name="Seppala S."/>
            <person name="Yoo J.I."/>
            <person name="Huyett L.M."/>
            <person name="Pressman A."/>
            <person name="Cogan J.Z."/>
            <person name="Kivenson V."/>
            <person name="Peng X."/>
            <person name="Tan Y."/>
            <person name="Valentine D.L."/>
            <person name="O'Malley M.A."/>
        </authorList>
    </citation>
    <scope>NUCLEOTIDE SEQUENCE [LARGE SCALE GENOMIC DNA]</scope>
    <source>
        <strain evidence="1 2">M.o.H.</strain>
    </source>
</reference>
<dbReference type="OrthoDB" id="373437at2157"/>
<evidence type="ECO:0000313" key="2">
    <source>
        <dbReference type="Proteomes" id="UP000217784"/>
    </source>
</evidence>
<keyword evidence="2" id="KW-1185">Reference proteome</keyword>
<dbReference type="AlphaFoldDB" id="A0A2A2HAH1"/>
<organism evidence="1 2">
    <name type="scientific">Methanobacterium bryantii</name>
    <dbReference type="NCBI Taxonomy" id="2161"/>
    <lineage>
        <taxon>Archaea</taxon>
        <taxon>Methanobacteriati</taxon>
        <taxon>Methanobacteriota</taxon>
        <taxon>Methanomada group</taxon>
        <taxon>Methanobacteria</taxon>
        <taxon>Methanobacteriales</taxon>
        <taxon>Methanobacteriaceae</taxon>
        <taxon>Methanobacterium</taxon>
    </lineage>
</organism>
<dbReference type="RefSeq" id="WP_069582649.1">
    <property type="nucleotide sequence ID" value="NZ_LMVM01000001.1"/>
</dbReference>
<comment type="caution">
    <text evidence="1">The sequence shown here is derived from an EMBL/GenBank/DDBJ whole genome shotgun (WGS) entry which is preliminary data.</text>
</comment>
<sequence length="85" mass="10185">MNYKDDVELLKMKKIITLDLVIKKLIELDFDFEKKATCVAWVTFPYSEENLKTVETALRKLNWTAEEYILNHDEDFIFVEKDITH</sequence>
<dbReference type="Proteomes" id="UP000217784">
    <property type="component" value="Unassembled WGS sequence"/>
</dbReference>
<accession>A0A2A2HAH1</accession>
<gene>
    <name evidence="1" type="ORF">ASJ80_16125</name>
</gene>
<protein>
    <submittedName>
        <fullName evidence="1">Uncharacterized protein</fullName>
    </submittedName>
</protein>
<dbReference type="EMBL" id="LMVM01000001">
    <property type="protein sequence ID" value="PAV06345.1"/>
    <property type="molecule type" value="Genomic_DNA"/>
</dbReference>